<feature type="transmembrane region" description="Helical" evidence="1">
    <location>
        <begin position="33"/>
        <end position="56"/>
    </location>
</feature>
<organism evidence="2 3">
    <name type="scientific">Aspergillus coremiiformis</name>
    <dbReference type="NCBI Taxonomy" id="138285"/>
    <lineage>
        <taxon>Eukaryota</taxon>
        <taxon>Fungi</taxon>
        <taxon>Dikarya</taxon>
        <taxon>Ascomycota</taxon>
        <taxon>Pezizomycotina</taxon>
        <taxon>Eurotiomycetes</taxon>
        <taxon>Eurotiomycetidae</taxon>
        <taxon>Eurotiales</taxon>
        <taxon>Aspergillaceae</taxon>
        <taxon>Aspergillus</taxon>
        <taxon>Aspergillus subgen. Circumdati</taxon>
    </lineage>
</organism>
<reference evidence="3" key="1">
    <citation type="submission" date="2019-04" db="EMBL/GenBank/DDBJ databases">
        <title>Friends and foes A comparative genomics studyof 23 Aspergillus species from section Flavi.</title>
        <authorList>
            <consortium name="DOE Joint Genome Institute"/>
            <person name="Kjaerbolling I."/>
            <person name="Vesth T."/>
            <person name="Frisvad J.C."/>
            <person name="Nybo J.L."/>
            <person name="Theobald S."/>
            <person name="Kildgaard S."/>
            <person name="Isbrandt T."/>
            <person name="Kuo A."/>
            <person name="Sato A."/>
            <person name="Lyhne E.K."/>
            <person name="Kogle M.E."/>
            <person name="Wiebenga A."/>
            <person name="Kun R.S."/>
            <person name="Lubbers R.J."/>
            <person name="Makela M.R."/>
            <person name="Barry K."/>
            <person name="Chovatia M."/>
            <person name="Clum A."/>
            <person name="Daum C."/>
            <person name="Haridas S."/>
            <person name="He G."/>
            <person name="LaButti K."/>
            <person name="Lipzen A."/>
            <person name="Mondo S."/>
            <person name="Riley R."/>
            <person name="Salamov A."/>
            <person name="Simmons B.A."/>
            <person name="Magnuson J.K."/>
            <person name="Henrissat B."/>
            <person name="Mortensen U.H."/>
            <person name="Larsen T.O."/>
            <person name="Devries R.P."/>
            <person name="Grigoriev I.V."/>
            <person name="Machida M."/>
            <person name="Baker S.E."/>
            <person name="Andersen M.R."/>
        </authorList>
    </citation>
    <scope>NUCLEOTIDE SEQUENCE [LARGE SCALE GENOMIC DNA]</scope>
    <source>
        <strain evidence="3">CBS 553.77</strain>
    </source>
</reference>
<sequence>MISRFNGQFHHPIMCFPPPDGDTPAKFNHLAPVMIRAIVVEIIGIVLRGILIPLTLPTVPVFHL</sequence>
<accession>A0A5N6Z6D8</accession>
<keyword evidence="3" id="KW-1185">Reference proteome</keyword>
<keyword evidence="1" id="KW-1133">Transmembrane helix</keyword>
<evidence type="ECO:0000313" key="2">
    <source>
        <dbReference type="EMBL" id="KAE8353234.1"/>
    </source>
</evidence>
<evidence type="ECO:0000256" key="1">
    <source>
        <dbReference type="SAM" id="Phobius"/>
    </source>
</evidence>
<keyword evidence="1" id="KW-0472">Membrane</keyword>
<protein>
    <submittedName>
        <fullName evidence="2">Uncharacterized protein</fullName>
    </submittedName>
</protein>
<proteinExistence type="predicted"/>
<keyword evidence="1" id="KW-0812">Transmembrane</keyword>
<dbReference type="Proteomes" id="UP000327118">
    <property type="component" value="Unassembled WGS sequence"/>
</dbReference>
<evidence type="ECO:0000313" key="3">
    <source>
        <dbReference type="Proteomes" id="UP000327118"/>
    </source>
</evidence>
<dbReference type="AlphaFoldDB" id="A0A5N6Z6D8"/>
<dbReference type="EMBL" id="ML739103">
    <property type="protein sequence ID" value="KAE8353234.1"/>
    <property type="molecule type" value="Genomic_DNA"/>
</dbReference>
<gene>
    <name evidence="2" type="ORF">BDV28DRAFT_133467</name>
</gene>
<name>A0A5N6Z6D8_9EURO</name>